<dbReference type="InterPro" id="IPR003374">
    <property type="entry name" value="ApbE-like_sf"/>
</dbReference>
<keyword evidence="2" id="KW-1185">Reference proteome</keyword>
<proteinExistence type="predicted"/>
<dbReference type="OrthoDB" id="9814719at2"/>
<dbReference type="STRING" id="1054996.SAMN05444414_108114"/>
<accession>A0A1M6Z0N4</accession>
<dbReference type="NCBIfam" id="NF003322">
    <property type="entry name" value="PRK04334.1-2"/>
    <property type="match status" value="1"/>
</dbReference>
<dbReference type="RefSeq" id="WP_073197444.1">
    <property type="nucleotide sequence ID" value="NZ_FRBN01000008.1"/>
</dbReference>
<name>A0A1M6Z0N4_9RHOB</name>
<dbReference type="EMBL" id="FRBN01000008">
    <property type="protein sequence ID" value="SHL24091.1"/>
    <property type="molecule type" value="Genomic_DNA"/>
</dbReference>
<dbReference type="PIRSF" id="PIRSF006421">
    <property type="entry name" value="UCP006421"/>
    <property type="match status" value="1"/>
</dbReference>
<organism evidence="1 2">
    <name type="scientific">Roseovarius marisflavi</name>
    <dbReference type="NCBI Taxonomy" id="1054996"/>
    <lineage>
        <taxon>Bacteria</taxon>
        <taxon>Pseudomonadati</taxon>
        <taxon>Pseudomonadota</taxon>
        <taxon>Alphaproteobacteria</taxon>
        <taxon>Rhodobacterales</taxon>
        <taxon>Roseobacteraceae</taxon>
        <taxon>Roseovarius</taxon>
    </lineage>
</organism>
<dbReference type="InterPro" id="IPR007183">
    <property type="entry name" value="UPF0280"/>
</dbReference>
<evidence type="ECO:0000313" key="2">
    <source>
        <dbReference type="Proteomes" id="UP000184191"/>
    </source>
</evidence>
<sequence>MTGPQIMRISGGRLHLHHGPIDMIVGADGPGQEAGFARAADRFKGLLQELVDELPHLRCDTGPMPQGRVARRMARAVAPFAPRFITPMAAVAGAGAEEILAALCDGPGIAKAYVNNGGDIAFRLTAGQVMHGVVAADPVARLTIGHDHAVRGIATSGRGGRSLSRGIAESVTVLAASAAEADAAATMIANAVDLPGHPEVTRLAACEVSPDSDLGARLVTRVVGRLTRAEVDRALVAGVTYAETCLGAGLIAGAVLMLKGQCRIVGDLPVKTLTGTELMHA</sequence>
<dbReference type="Proteomes" id="UP000184191">
    <property type="component" value="Unassembled WGS sequence"/>
</dbReference>
<reference evidence="2" key="1">
    <citation type="submission" date="2016-11" db="EMBL/GenBank/DDBJ databases">
        <authorList>
            <person name="Varghese N."/>
            <person name="Submissions S."/>
        </authorList>
    </citation>
    <scope>NUCLEOTIDE SEQUENCE [LARGE SCALE GENOMIC DNA]</scope>
    <source>
        <strain evidence="2">DSM 29327</strain>
    </source>
</reference>
<protein>
    <submittedName>
        <fullName evidence="1">Uncharacterized protein</fullName>
    </submittedName>
</protein>
<dbReference type="Gene3D" id="3.10.520.10">
    <property type="entry name" value="ApbE-like domains"/>
    <property type="match status" value="1"/>
</dbReference>
<evidence type="ECO:0000313" key="1">
    <source>
        <dbReference type="EMBL" id="SHL24091.1"/>
    </source>
</evidence>
<dbReference type="SUPFAM" id="SSF143631">
    <property type="entry name" value="ApbE-like"/>
    <property type="match status" value="1"/>
</dbReference>
<dbReference type="AlphaFoldDB" id="A0A1M6Z0N4"/>
<gene>
    <name evidence="1" type="ORF">SAMN05444414_108114</name>
</gene>